<dbReference type="Gene3D" id="3.40.50.300">
    <property type="entry name" value="P-loop containing nucleotide triphosphate hydrolases"/>
    <property type="match status" value="1"/>
</dbReference>
<dbReference type="EMBL" id="RXIF01000010">
    <property type="protein sequence ID" value="RZN64083.1"/>
    <property type="molecule type" value="Genomic_DNA"/>
</dbReference>
<dbReference type="NCBIfam" id="NF003012">
    <property type="entry name" value="PRK03839.1"/>
    <property type="match status" value="1"/>
</dbReference>
<dbReference type="InterPro" id="IPR020618">
    <property type="entry name" value="Adenyl_kinase_AK6"/>
</dbReference>
<feature type="binding site" evidence="7">
    <location>
        <position position="10"/>
    </location>
    <ligand>
        <name>ATP</name>
        <dbReference type="ChEBI" id="CHEBI:30616"/>
    </ligand>
</feature>
<organism evidence="8 9">
    <name type="scientific">Methanoliparum thermophilum</name>
    <dbReference type="NCBI Taxonomy" id="2491083"/>
    <lineage>
        <taxon>Archaea</taxon>
        <taxon>Methanobacteriati</taxon>
        <taxon>Methanobacteriota</taxon>
        <taxon>Candidatus Methanoliparia</taxon>
        <taxon>Candidatus Methanoliparales</taxon>
        <taxon>Candidatus Methanoliparaceae</taxon>
        <taxon>Candidatus Methanoliparum</taxon>
    </lineage>
</organism>
<dbReference type="GO" id="GO:0016887">
    <property type="term" value="F:ATP hydrolysis activity"/>
    <property type="evidence" value="ECO:0007669"/>
    <property type="project" value="InterPro"/>
</dbReference>
<dbReference type="PANTHER" id="PTHR12595">
    <property type="entry name" value="POS9-ACTIVATING FACTOR FAP7-RELATED"/>
    <property type="match status" value="1"/>
</dbReference>
<dbReference type="InterPro" id="IPR027417">
    <property type="entry name" value="P-loop_NTPase"/>
</dbReference>
<dbReference type="GO" id="GO:0042274">
    <property type="term" value="P:ribosomal small subunit biogenesis"/>
    <property type="evidence" value="ECO:0007669"/>
    <property type="project" value="UniProtKB-UniRule"/>
</dbReference>
<comment type="catalytic activity">
    <reaction evidence="7">
        <text>ATP + H2O = ADP + phosphate + H(+)</text>
        <dbReference type="Rhea" id="RHEA:13065"/>
        <dbReference type="ChEBI" id="CHEBI:15377"/>
        <dbReference type="ChEBI" id="CHEBI:15378"/>
        <dbReference type="ChEBI" id="CHEBI:30616"/>
        <dbReference type="ChEBI" id="CHEBI:43474"/>
        <dbReference type="ChEBI" id="CHEBI:456216"/>
    </reaction>
</comment>
<keyword evidence="6 7" id="KW-0067">ATP-binding</keyword>
<comment type="caution">
    <text evidence="7">Lacks conserved residue(s) required for the propagation of feature annotation.</text>
</comment>
<dbReference type="AlphaFoldDB" id="A0A520KR39"/>
<reference evidence="8 9" key="1">
    <citation type="journal article" date="2019" name="Nat. Microbiol.">
        <title>Wide diversity of methane and short-chain alkane metabolisms in uncultured archaea.</title>
        <authorList>
            <person name="Borrel G."/>
            <person name="Adam P.S."/>
            <person name="McKay L.J."/>
            <person name="Chen L.X."/>
            <person name="Sierra-Garcia I.N."/>
            <person name="Sieber C.M."/>
            <person name="Letourneur Q."/>
            <person name="Ghozlane A."/>
            <person name="Andersen G.L."/>
            <person name="Li W.J."/>
            <person name="Hallam S.J."/>
            <person name="Muyzer G."/>
            <person name="de Oliveira V.M."/>
            <person name="Inskeep W.P."/>
            <person name="Banfield J.F."/>
            <person name="Gribaldo S."/>
        </authorList>
    </citation>
    <scope>NUCLEOTIDE SEQUENCE [LARGE SCALE GENOMIC DNA]</scope>
    <source>
        <strain evidence="8">NM1a</strain>
    </source>
</reference>
<evidence type="ECO:0000256" key="7">
    <source>
        <dbReference type="HAMAP-Rule" id="MF_00039"/>
    </source>
</evidence>
<keyword evidence="1 7" id="KW-0690">Ribosome biogenesis</keyword>
<evidence type="ECO:0000313" key="8">
    <source>
        <dbReference type="EMBL" id="RZN64083.1"/>
    </source>
</evidence>
<gene>
    <name evidence="8" type="ORF">EF806_05545</name>
</gene>
<comment type="catalytic activity">
    <reaction evidence="7">
        <text>AMP + ATP = 2 ADP</text>
        <dbReference type="Rhea" id="RHEA:12973"/>
        <dbReference type="ChEBI" id="CHEBI:30616"/>
        <dbReference type="ChEBI" id="CHEBI:456215"/>
        <dbReference type="ChEBI" id="CHEBI:456216"/>
        <dbReference type="EC" id="2.7.4.3"/>
    </reaction>
</comment>
<dbReference type="HAMAP" id="MF_00039">
    <property type="entry name" value="Adenylate_kinase_AK6"/>
    <property type="match status" value="1"/>
</dbReference>
<dbReference type="Proteomes" id="UP000317158">
    <property type="component" value="Unassembled WGS sequence"/>
</dbReference>
<feature type="region of interest" description="LID" evidence="7">
    <location>
        <begin position="104"/>
        <end position="114"/>
    </location>
</feature>
<evidence type="ECO:0000313" key="9">
    <source>
        <dbReference type="Proteomes" id="UP000317158"/>
    </source>
</evidence>
<comment type="similarity">
    <text evidence="7">Belongs to the adenylate kinase family. AK6 subfamily.</text>
</comment>
<protein>
    <recommendedName>
        <fullName evidence="7">Putative adenylate kinase</fullName>
        <shortName evidence="7">AK</shortName>
        <ecNumber evidence="7">2.7.4.3</ecNumber>
    </recommendedName>
    <alternativeName>
        <fullName evidence="7">ATP-AMP transphosphorylase</fullName>
    </alternativeName>
</protein>
<evidence type="ECO:0000256" key="2">
    <source>
        <dbReference type="ARBA" id="ARBA00022552"/>
    </source>
</evidence>
<proteinExistence type="inferred from homology"/>
<dbReference type="Pfam" id="PF13238">
    <property type="entry name" value="AAA_18"/>
    <property type="match status" value="1"/>
</dbReference>
<dbReference type="PANTHER" id="PTHR12595:SF0">
    <property type="entry name" value="ADENYLATE KINASE ISOENZYME 6"/>
    <property type="match status" value="1"/>
</dbReference>
<comment type="function">
    <text evidence="7">Broad-specificity nucleoside monophosphate (NMP) kinase that catalyzes the reversible transfer of the terminal phosphate group between nucleoside triphosphates and monophosphates. Has also ATPase activity. Involved in the late maturation steps of the 30S ribosomal particles, specifically 16S rRNA maturation. While NMP activity is not required for ribosome maturation, ATPase activity is. Associates transiently with small ribosomal subunit protein uS11. ATP hydrolysis breaks the interaction with uS11. May temporarily remove uS11 from the ribosome to enable a conformational change of the ribosomal RNA that is needed for the final maturation step of the small ribosomal subunit.</text>
</comment>
<comment type="subunit">
    <text evidence="7">Interacts with uS11. Not a structural component of 40S pre-ribosomes, but transiently interacts with them by binding to uS11.</text>
</comment>
<feature type="binding site" evidence="7">
    <location>
        <position position="105"/>
    </location>
    <ligand>
        <name>ATP</name>
        <dbReference type="ChEBI" id="CHEBI:30616"/>
    </ligand>
</feature>
<evidence type="ECO:0000256" key="1">
    <source>
        <dbReference type="ARBA" id="ARBA00022517"/>
    </source>
</evidence>
<comment type="caution">
    <text evidence="8">The sequence shown here is derived from an EMBL/GenBank/DDBJ whole genome shotgun (WGS) entry which is preliminary data.</text>
</comment>
<dbReference type="GO" id="GO:0005524">
    <property type="term" value="F:ATP binding"/>
    <property type="evidence" value="ECO:0007669"/>
    <property type="project" value="UniProtKB-UniRule"/>
</dbReference>
<name>A0A520KR39_METT2</name>
<dbReference type="GO" id="GO:0006364">
    <property type="term" value="P:rRNA processing"/>
    <property type="evidence" value="ECO:0007669"/>
    <property type="project" value="UniProtKB-KW"/>
</dbReference>
<feature type="binding site" evidence="7">
    <location>
        <position position="14"/>
    </location>
    <ligand>
        <name>ATP</name>
        <dbReference type="ChEBI" id="CHEBI:30616"/>
    </ligand>
</feature>
<dbReference type="GO" id="GO:0004017">
    <property type="term" value="F:AMP kinase activity"/>
    <property type="evidence" value="ECO:0007669"/>
    <property type="project" value="UniProtKB-UniRule"/>
</dbReference>
<accession>A0A520KR39</accession>
<evidence type="ECO:0000256" key="6">
    <source>
        <dbReference type="ARBA" id="ARBA00022840"/>
    </source>
</evidence>
<keyword evidence="5 7" id="KW-0418">Kinase</keyword>
<dbReference type="EC" id="2.7.4.3" evidence="7"/>
<feature type="binding site" evidence="7">
    <location>
        <position position="13"/>
    </location>
    <ligand>
        <name>ATP</name>
        <dbReference type="ChEBI" id="CHEBI:30616"/>
    </ligand>
</feature>
<keyword evidence="3 7" id="KW-0808">Transferase</keyword>
<keyword evidence="4 7" id="KW-0547">Nucleotide-binding</keyword>
<feature type="binding site" evidence="7">
    <location>
        <position position="12"/>
    </location>
    <ligand>
        <name>ATP</name>
        <dbReference type="ChEBI" id="CHEBI:30616"/>
    </ligand>
</feature>
<evidence type="ECO:0000256" key="5">
    <source>
        <dbReference type="ARBA" id="ARBA00022777"/>
    </source>
</evidence>
<dbReference type="SUPFAM" id="SSF52540">
    <property type="entry name" value="P-loop containing nucleoside triphosphate hydrolases"/>
    <property type="match status" value="1"/>
</dbReference>
<feature type="binding site" evidence="7">
    <location>
        <position position="15"/>
    </location>
    <ligand>
        <name>ATP</name>
        <dbReference type="ChEBI" id="CHEBI:30616"/>
    </ligand>
</feature>
<keyword evidence="2 7" id="KW-0698">rRNA processing</keyword>
<sequence length="176" mass="20593">MKVSITGTPGTGKTTVTIDLKKILKDFKIIHLNDFIKMENIYDDIDEKTDSYLVDVNKLNRIIKKIFYSEDNVVFESHLSHYLDVDIVIVLRAHPKIVEERLKQRWYDSKKIQENVEAEALDVILIESLDLHGKKVREIDTTNLKSEKVAKKIKRIILDDEKGYEPGKIDWSEEFF</sequence>
<evidence type="ECO:0000256" key="3">
    <source>
        <dbReference type="ARBA" id="ARBA00022679"/>
    </source>
</evidence>
<evidence type="ECO:0000256" key="4">
    <source>
        <dbReference type="ARBA" id="ARBA00022741"/>
    </source>
</evidence>